<dbReference type="PANTHER" id="PTHR24559:SF444">
    <property type="entry name" value="REVERSE TRANSCRIPTASE DOMAIN-CONTAINING PROTEIN"/>
    <property type="match status" value="1"/>
</dbReference>
<dbReference type="EMBL" id="APAU02000315">
    <property type="protein sequence ID" value="EUB54173.1"/>
    <property type="molecule type" value="Genomic_DNA"/>
</dbReference>
<dbReference type="STRING" id="6210.W6TZK8"/>
<evidence type="ECO:0000313" key="3">
    <source>
        <dbReference type="Proteomes" id="UP000019149"/>
    </source>
</evidence>
<proteinExistence type="predicted"/>
<dbReference type="InterPro" id="IPR043502">
    <property type="entry name" value="DNA/RNA_pol_sf"/>
</dbReference>
<evidence type="ECO:0000256" key="1">
    <source>
        <dbReference type="SAM" id="MobiDB-lite"/>
    </source>
</evidence>
<sequence length="162" mass="18122">MRPTSQHPRPISYATPKPSSILQKEPFPLIEPPWLTQIPKDDTDDICNALFEAAAIPLKNLDDLCAQLTHIPNDGEKNSVSFFLTRPIGQPPRGIPPPWRGDVNHLFEEMLRDEVIKPSKLPWAPPIAMVKKKDSKLQLCIDCRKLNAVTMAPYIGRSGSPP</sequence>
<evidence type="ECO:0000313" key="2">
    <source>
        <dbReference type="EMBL" id="EUB54173.1"/>
    </source>
</evidence>
<dbReference type="Gene3D" id="3.10.10.10">
    <property type="entry name" value="HIV Type 1 Reverse Transcriptase, subunit A, domain 1"/>
    <property type="match status" value="1"/>
</dbReference>
<dbReference type="GeneID" id="36346684"/>
<protein>
    <submittedName>
        <fullName evidence="2">RETRotransposon-like protein</fullName>
    </submittedName>
</protein>
<keyword evidence="3" id="KW-1185">Reference proteome</keyword>
<feature type="region of interest" description="Disordered" evidence="1">
    <location>
        <begin position="1"/>
        <end position="24"/>
    </location>
</feature>
<dbReference type="KEGG" id="egl:EGR_10969"/>
<gene>
    <name evidence="2" type="ORF">EGR_10969</name>
</gene>
<name>W6TZK8_ECHGR</name>
<comment type="caution">
    <text evidence="2">The sequence shown here is derived from an EMBL/GenBank/DDBJ whole genome shotgun (WGS) entry which is preliminary data.</text>
</comment>
<dbReference type="InterPro" id="IPR053134">
    <property type="entry name" value="RNA-dir_DNA_polymerase"/>
</dbReference>
<dbReference type="PANTHER" id="PTHR24559">
    <property type="entry name" value="TRANSPOSON TY3-I GAG-POL POLYPROTEIN"/>
    <property type="match status" value="1"/>
</dbReference>
<organism evidence="2 3">
    <name type="scientific">Echinococcus granulosus</name>
    <name type="common">Hydatid tapeworm</name>
    <dbReference type="NCBI Taxonomy" id="6210"/>
    <lineage>
        <taxon>Eukaryota</taxon>
        <taxon>Metazoa</taxon>
        <taxon>Spiralia</taxon>
        <taxon>Lophotrochozoa</taxon>
        <taxon>Platyhelminthes</taxon>
        <taxon>Cestoda</taxon>
        <taxon>Eucestoda</taxon>
        <taxon>Cyclophyllidea</taxon>
        <taxon>Taeniidae</taxon>
        <taxon>Echinococcus</taxon>
        <taxon>Echinococcus granulosus group</taxon>
    </lineage>
</organism>
<dbReference type="CTD" id="36346684"/>
<dbReference type="Proteomes" id="UP000019149">
    <property type="component" value="Unassembled WGS sequence"/>
</dbReference>
<accession>W6TZK8</accession>
<dbReference type="SUPFAM" id="SSF56672">
    <property type="entry name" value="DNA/RNA polymerases"/>
    <property type="match status" value="1"/>
</dbReference>
<reference evidence="2 3" key="1">
    <citation type="journal article" date="2013" name="Nat. Genet.">
        <title>The genome of the hydatid tapeworm Echinococcus granulosus.</title>
        <authorList>
            <person name="Zheng H."/>
            <person name="Zhang W."/>
            <person name="Zhang L."/>
            <person name="Zhang Z."/>
            <person name="Li J."/>
            <person name="Lu G."/>
            <person name="Zhu Y."/>
            <person name="Wang Y."/>
            <person name="Huang Y."/>
            <person name="Liu J."/>
            <person name="Kang H."/>
            <person name="Chen J."/>
            <person name="Wang L."/>
            <person name="Chen A."/>
            <person name="Yu S."/>
            <person name="Gao Z."/>
            <person name="Jin L."/>
            <person name="Gu W."/>
            <person name="Wang Z."/>
            <person name="Zhao L."/>
            <person name="Shi B."/>
            <person name="Wen H."/>
            <person name="Lin R."/>
            <person name="Jones M.K."/>
            <person name="Brejova B."/>
            <person name="Vinar T."/>
            <person name="Zhao G."/>
            <person name="McManus D.P."/>
            <person name="Chen Z."/>
            <person name="Zhou Y."/>
            <person name="Wang S."/>
        </authorList>
    </citation>
    <scope>NUCLEOTIDE SEQUENCE [LARGE SCALE GENOMIC DNA]</scope>
</reference>
<dbReference type="OrthoDB" id="6262013at2759"/>
<dbReference type="RefSeq" id="XP_024345369.1">
    <property type="nucleotide sequence ID" value="XM_024500218.1"/>
</dbReference>
<dbReference type="AlphaFoldDB" id="W6TZK8"/>